<feature type="region of interest" description="Disordered" evidence="1">
    <location>
        <begin position="366"/>
        <end position="391"/>
    </location>
</feature>
<dbReference type="EMBL" id="MZXW01000022">
    <property type="protein sequence ID" value="RXT44991.1"/>
    <property type="molecule type" value="Genomic_DNA"/>
</dbReference>
<sequence length="557" mass="59095">MFRLPVVSRIGRYLARFAAAEQGNIAVIFAIALVPVLGFVGAAIDYSRAVKARSSLQVALDSAALMVSKDLTNGTITETDIEAKAKSYFSGLYTGNTGTVSTADVHATYTPKDSNGISNIVVTGSGSMPTDFMRIAGYPTLGFSASSTSAWGNTRMRVAMILDNTGSMAQNGKMTAMQAAAKDMIDTLSNYNKQTGDVYISIVPFSKDVNVGTINGTSNLSASWLNWTEWEGEPPILVNNKSSAFNSAIGGSDCPFTNSSQGFTCMDRPATLSGAQAAPNNKVPSTGTYAGYICPSIDSGNKRSGKTGIYYNGCYTTVTGSSASCGSNTACTCTGTGSNKICHLWRGDGTAATAAAAPSHSTWTGCVNDRDQDYDTQNTAPDSGSGSPSKQFYPEQWSGCLPATVFPMSNQWQTLKDQITAMSPSGNTNQSIGLAWGWQSLSTTNGPIAAPAKANNYVYKDYIVLLSDGLNTQNRWSTSQSSIDDRQEILCQNIKADTTNPVTIFTIQVNISNRDAKSQVLQDCATNGNFQMITSSSQTSDAFKNILTQISKLRVAK</sequence>
<proteinExistence type="predicted"/>
<dbReference type="Proteomes" id="UP000290819">
    <property type="component" value="Unassembled WGS sequence"/>
</dbReference>
<gene>
    <name evidence="4" type="ORF">B5V03_20725</name>
</gene>
<evidence type="ECO:0000256" key="1">
    <source>
        <dbReference type="SAM" id="MobiDB-lite"/>
    </source>
</evidence>
<feature type="domain" description="Putative Flp pilus-assembly TadG-like N-terminal" evidence="3">
    <location>
        <begin position="23"/>
        <end position="66"/>
    </location>
</feature>
<dbReference type="AlphaFoldDB" id="A0A4Q1V0I0"/>
<organism evidence="4 5">
    <name type="scientific">Bradyrhizobium betae</name>
    <dbReference type="NCBI Taxonomy" id="244734"/>
    <lineage>
        <taxon>Bacteria</taxon>
        <taxon>Pseudomonadati</taxon>
        <taxon>Pseudomonadota</taxon>
        <taxon>Alphaproteobacteria</taxon>
        <taxon>Hyphomicrobiales</taxon>
        <taxon>Nitrobacteraceae</taxon>
        <taxon>Bradyrhizobium</taxon>
    </lineage>
</organism>
<keyword evidence="2" id="KW-0472">Membrane</keyword>
<evidence type="ECO:0000256" key="2">
    <source>
        <dbReference type="SAM" id="Phobius"/>
    </source>
</evidence>
<dbReference type="Pfam" id="PF13400">
    <property type="entry name" value="Tad"/>
    <property type="match status" value="1"/>
</dbReference>
<keyword evidence="2" id="KW-0812">Transmembrane</keyword>
<keyword evidence="5" id="KW-1185">Reference proteome</keyword>
<dbReference type="Gene3D" id="3.40.50.410">
    <property type="entry name" value="von Willebrand factor, type A domain"/>
    <property type="match status" value="2"/>
</dbReference>
<reference evidence="4 5" key="1">
    <citation type="submission" date="2017-03" db="EMBL/GenBank/DDBJ databases">
        <authorList>
            <person name="Safronova V.I."/>
            <person name="Sazanova A.L."/>
            <person name="Chirak E.R."/>
        </authorList>
    </citation>
    <scope>NUCLEOTIDE SEQUENCE [LARGE SCALE GENOMIC DNA]</scope>
    <source>
        <strain evidence="4 5">Opo-243</strain>
    </source>
</reference>
<accession>A0A4Q1V0I0</accession>
<comment type="caution">
    <text evidence="4">The sequence shown here is derived from an EMBL/GenBank/DDBJ whole genome shotgun (WGS) entry which is preliminary data.</text>
</comment>
<dbReference type="SUPFAM" id="SSF53300">
    <property type="entry name" value="vWA-like"/>
    <property type="match status" value="1"/>
</dbReference>
<dbReference type="InterPro" id="IPR028087">
    <property type="entry name" value="Tad_N"/>
</dbReference>
<protein>
    <recommendedName>
        <fullName evidence="3">Putative Flp pilus-assembly TadG-like N-terminal domain-containing protein</fullName>
    </recommendedName>
</protein>
<dbReference type="OrthoDB" id="7522752at2"/>
<feature type="compositionally biased region" description="Polar residues" evidence="1">
    <location>
        <begin position="375"/>
        <end position="390"/>
    </location>
</feature>
<feature type="transmembrane region" description="Helical" evidence="2">
    <location>
        <begin position="25"/>
        <end position="44"/>
    </location>
</feature>
<evidence type="ECO:0000259" key="3">
    <source>
        <dbReference type="Pfam" id="PF13400"/>
    </source>
</evidence>
<dbReference type="RefSeq" id="WP_129272274.1">
    <property type="nucleotide sequence ID" value="NZ_MZXW01000022.1"/>
</dbReference>
<name>A0A4Q1V0I0_9BRAD</name>
<evidence type="ECO:0000313" key="4">
    <source>
        <dbReference type="EMBL" id="RXT44991.1"/>
    </source>
</evidence>
<dbReference type="InterPro" id="IPR036465">
    <property type="entry name" value="vWFA_dom_sf"/>
</dbReference>
<keyword evidence="2" id="KW-1133">Transmembrane helix</keyword>
<evidence type="ECO:0000313" key="5">
    <source>
        <dbReference type="Proteomes" id="UP000290819"/>
    </source>
</evidence>